<gene>
    <name evidence="1" type="ORF">LCGC14_0683790</name>
</gene>
<dbReference type="EMBL" id="LAZR01001393">
    <property type="protein sequence ID" value="KKN45393.1"/>
    <property type="molecule type" value="Genomic_DNA"/>
</dbReference>
<protein>
    <submittedName>
        <fullName evidence="1">Uncharacterized protein</fullName>
    </submittedName>
</protein>
<proteinExistence type="predicted"/>
<dbReference type="AlphaFoldDB" id="A0A0F9TVK9"/>
<sequence length="85" mass="9515">MSTITQEHALELFLANKASQKKYSATAKGKEALARYFQSDQGKAALKVSQAQYHQRTKIYKGTAEAARAELTRRGIEMPEMGHNE</sequence>
<name>A0A0F9TVK9_9ZZZZ</name>
<evidence type="ECO:0000313" key="1">
    <source>
        <dbReference type="EMBL" id="KKN45393.1"/>
    </source>
</evidence>
<accession>A0A0F9TVK9</accession>
<comment type="caution">
    <text evidence="1">The sequence shown here is derived from an EMBL/GenBank/DDBJ whole genome shotgun (WGS) entry which is preliminary data.</text>
</comment>
<organism evidence="1">
    <name type="scientific">marine sediment metagenome</name>
    <dbReference type="NCBI Taxonomy" id="412755"/>
    <lineage>
        <taxon>unclassified sequences</taxon>
        <taxon>metagenomes</taxon>
        <taxon>ecological metagenomes</taxon>
    </lineage>
</organism>
<reference evidence="1" key="1">
    <citation type="journal article" date="2015" name="Nature">
        <title>Complex archaea that bridge the gap between prokaryotes and eukaryotes.</title>
        <authorList>
            <person name="Spang A."/>
            <person name="Saw J.H."/>
            <person name="Jorgensen S.L."/>
            <person name="Zaremba-Niedzwiedzka K."/>
            <person name="Martijn J."/>
            <person name="Lind A.E."/>
            <person name="van Eijk R."/>
            <person name="Schleper C."/>
            <person name="Guy L."/>
            <person name="Ettema T.J."/>
        </authorList>
    </citation>
    <scope>NUCLEOTIDE SEQUENCE</scope>
</reference>